<dbReference type="PANTHER" id="PTHR36844">
    <property type="entry name" value="PROTEASE PRSW"/>
    <property type="match status" value="1"/>
</dbReference>
<keyword evidence="2" id="KW-0812">Transmembrane</keyword>
<feature type="transmembrane region" description="Helical" evidence="2">
    <location>
        <begin position="258"/>
        <end position="275"/>
    </location>
</feature>
<keyword evidence="3" id="KW-0378">Hydrolase</keyword>
<evidence type="ECO:0000256" key="2">
    <source>
        <dbReference type="SAM" id="Phobius"/>
    </source>
</evidence>
<evidence type="ECO:0000256" key="1">
    <source>
        <dbReference type="SAM" id="MobiDB-lite"/>
    </source>
</evidence>
<dbReference type="EMBL" id="BMRP01000048">
    <property type="protein sequence ID" value="GGU95287.1"/>
    <property type="molecule type" value="Genomic_DNA"/>
</dbReference>
<reference evidence="4" key="1">
    <citation type="journal article" date="2019" name="Int. J. Syst. Evol. Microbiol.">
        <title>The Global Catalogue of Microorganisms (GCM) 10K type strain sequencing project: providing services to taxonomists for standard genome sequencing and annotation.</title>
        <authorList>
            <consortium name="The Broad Institute Genomics Platform"/>
            <consortium name="The Broad Institute Genome Sequencing Center for Infectious Disease"/>
            <person name="Wu L."/>
            <person name="Ma J."/>
        </authorList>
    </citation>
    <scope>NUCLEOTIDE SEQUENCE [LARGE SCALE GENOMIC DNA]</scope>
    <source>
        <strain evidence="4">JCM 3399</strain>
    </source>
</reference>
<keyword evidence="2" id="KW-1133">Transmembrane helix</keyword>
<feature type="compositionally biased region" description="Basic and acidic residues" evidence="1">
    <location>
        <begin position="418"/>
        <end position="427"/>
    </location>
</feature>
<dbReference type="GO" id="GO:0008233">
    <property type="term" value="F:peptidase activity"/>
    <property type="evidence" value="ECO:0007669"/>
    <property type="project" value="UniProtKB-KW"/>
</dbReference>
<feature type="compositionally biased region" description="Basic residues" evidence="1">
    <location>
        <begin position="428"/>
        <end position="438"/>
    </location>
</feature>
<evidence type="ECO:0000313" key="4">
    <source>
        <dbReference type="Proteomes" id="UP000654471"/>
    </source>
</evidence>
<dbReference type="Proteomes" id="UP000654471">
    <property type="component" value="Unassembled WGS sequence"/>
</dbReference>
<protein>
    <submittedName>
        <fullName evidence="3">Protease PrsW</fullName>
    </submittedName>
</protein>
<feature type="region of interest" description="Disordered" evidence="1">
    <location>
        <begin position="416"/>
        <end position="459"/>
    </location>
</feature>
<organism evidence="3 4">
    <name type="scientific">Streptomyces albospinus</name>
    <dbReference type="NCBI Taxonomy" id="285515"/>
    <lineage>
        <taxon>Bacteria</taxon>
        <taxon>Bacillati</taxon>
        <taxon>Actinomycetota</taxon>
        <taxon>Actinomycetes</taxon>
        <taxon>Kitasatosporales</taxon>
        <taxon>Streptomycetaceae</taxon>
        <taxon>Streptomyces</taxon>
    </lineage>
</organism>
<feature type="transmembrane region" description="Helical" evidence="2">
    <location>
        <begin position="69"/>
        <end position="91"/>
    </location>
</feature>
<dbReference type="RefSeq" id="WP_189307486.1">
    <property type="nucleotide sequence ID" value="NZ_BMRP01000048.1"/>
</dbReference>
<comment type="caution">
    <text evidence="3">The sequence shown here is derived from an EMBL/GenBank/DDBJ whole genome shotgun (WGS) entry which is preliminary data.</text>
</comment>
<feature type="transmembrane region" description="Helical" evidence="2">
    <location>
        <begin position="287"/>
        <end position="308"/>
    </location>
</feature>
<proteinExistence type="predicted"/>
<feature type="transmembrane region" description="Helical" evidence="2">
    <location>
        <begin position="103"/>
        <end position="123"/>
    </location>
</feature>
<dbReference type="Pfam" id="PF13367">
    <property type="entry name" value="PrsW-protease"/>
    <property type="match status" value="1"/>
</dbReference>
<dbReference type="InterPro" id="IPR026898">
    <property type="entry name" value="PrsW"/>
</dbReference>
<accession>A0ABQ2VKZ0</accession>
<sequence>MYPSPPPLPERSPGPSPYTYAEPPPGPRPGRRPAPWHSKTVRAIALASLLALSGVLIIGIVRRQTGTEGFLVGLGLAVFPVPLLISAFCWLDRIEPEPWRNLAFAFAWGACAATLVAVLANGFATNWLATNIASASPTEAETWGSTVIAPVIEEVVKAAAILLLYRFRRRDFDGITDGIVIAGITATGFAFTENILYLGSAFGEDRSLGHSGLGSLTAGTFFVRIVVSPFAHPLFTILTGLAFGIAATRYPRRRAARAALAVLGLTTAILLHSVWNAASSLGDSGFLTVYGLFIVPVLLVVTWLALWARHQELLSLHAYLAPYITAGWLAPAEPTALASLKTRALARDIARRTHGPTAARTVTEYTALATSLSFHRRRAHLTGATPDFAARERDLLDLLWHYRPWAEPALIQALANREGNKGKETPKVRKAGNTRKGRKAGEDGPAAASLVDEADRSPG</sequence>
<feature type="transmembrane region" description="Helical" evidence="2">
    <location>
        <begin position="179"/>
        <end position="201"/>
    </location>
</feature>
<gene>
    <name evidence="3" type="ORF">GCM10010211_73050</name>
</gene>
<dbReference type="PANTHER" id="PTHR36844:SF1">
    <property type="entry name" value="PROTEASE PRSW"/>
    <property type="match status" value="1"/>
</dbReference>
<feature type="region of interest" description="Disordered" evidence="1">
    <location>
        <begin position="1"/>
        <end position="35"/>
    </location>
</feature>
<dbReference type="GO" id="GO:0006508">
    <property type="term" value="P:proteolysis"/>
    <property type="evidence" value="ECO:0007669"/>
    <property type="project" value="UniProtKB-KW"/>
</dbReference>
<evidence type="ECO:0000313" key="3">
    <source>
        <dbReference type="EMBL" id="GGU95287.1"/>
    </source>
</evidence>
<keyword evidence="3" id="KW-0645">Protease</keyword>
<keyword evidence="2" id="KW-0472">Membrane</keyword>
<feature type="transmembrane region" description="Helical" evidence="2">
    <location>
        <begin position="41"/>
        <end position="63"/>
    </location>
</feature>
<name>A0ABQ2VKZ0_9ACTN</name>
<feature type="transmembrane region" description="Helical" evidence="2">
    <location>
        <begin position="221"/>
        <end position="246"/>
    </location>
</feature>
<feature type="compositionally biased region" description="Pro residues" evidence="1">
    <location>
        <begin position="1"/>
        <end position="28"/>
    </location>
</feature>
<keyword evidence="4" id="KW-1185">Reference proteome</keyword>